<dbReference type="NCBIfam" id="TIGR00719">
    <property type="entry name" value="sda_beta"/>
    <property type="match status" value="1"/>
</dbReference>
<comment type="cofactor">
    <cofactor evidence="1 12">
        <name>[4Fe-4S] cluster</name>
        <dbReference type="ChEBI" id="CHEBI:49883"/>
    </cofactor>
</comment>
<dbReference type="GO" id="GO:0046872">
    <property type="term" value="F:metal ion binding"/>
    <property type="evidence" value="ECO:0007669"/>
    <property type="project" value="UniProtKB-UniRule"/>
</dbReference>
<dbReference type="Proteomes" id="UP000029628">
    <property type="component" value="Unassembled WGS sequence"/>
</dbReference>
<dbReference type="Pfam" id="PF01842">
    <property type="entry name" value="ACT"/>
    <property type="match status" value="1"/>
</dbReference>
<evidence type="ECO:0000256" key="6">
    <source>
        <dbReference type="ARBA" id="ARBA00022723"/>
    </source>
</evidence>
<dbReference type="InterPro" id="IPR029009">
    <property type="entry name" value="ASB_dom_sf"/>
</dbReference>
<dbReference type="AlphaFoldDB" id="A0A096AKP8"/>
<dbReference type="InterPro" id="IPR002912">
    <property type="entry name" value="ACT_dom"/>
</dbReference>
<evidence type="ECO:0000256" key="9">
    <source>
        <dbReference type="ARBA" id="ARBA00023239"/>
    </source>
</evidence>
<dbReference type="Gene3D" id="3.30.70.260">
    <property type="match status" value="1"/>
</dbReference>
<keyword evidence="15" id="KW-1185">Reference proteome</keyword>
<evidence type="ECO:0000256" key="4">
    <source>
        <dbReference type="ARBA" id="ARBA00022432"/>
    </source>
</evidence>
<evidence type="ECO:0000256" key="2">
    <source>
        <dbReference type="ARBA" id="ARBA00004742"/>
    </source>
</evidence>
<dbReference type="eggNOG" id="COG1760">
    <property type="taxonomic scope" value="Bacteria"/>
</dbReference>
<proteinExistence type="inferred from homology"/>
<accession>A0A096AKP8</accession>
<dbReference type="Pfam" id="PF03315">
    <property type="entry name" value="SDH_beta"/>
    <property type="match status" value="1"/>
</dbReference>
<dbReference type="PANTHER" id="PTHR30182:SF12">
    <property type="entry name" value="L-SERINE DEHYDRATASE, BETA CHAIN-RELATED"/>
    <property type="match status" value="1"/>
</dbReference>
<dbReference type="InterPro" id="IPR051318">
    <property type="entry name" value="Fe-S_L-Ser"/>
</dbReference>
<dbReference type="InterPro" id="IPR005131">
    <property type="entry name" value="Ser_deHydtase_bsu"/>
</dbReference>
<dbReference type="PANTHER" id="PTHR30182">
    <property type="entry name" value="L-SERINE DEHYDRATASE"/>
    <property type="match status" value="1"/>
</dbReference>
<keyword evidence="7 11" id="KW-0408">Iron</keyword>
<evidence type="ECO:0000256" key="11">
    <source>
        <dbReference type="PIRNR" id="PIRNR036692"/>
    </source>
</evidence>
<dbReference type="PROSITE" id="PS51671">
    <property type="entry name" value="ACT"/>
    <property type="match status" value="1"/>
</dbReference>
<dbReference type="GO" id="GO:0006094">
    <property type="term" value="P:gluconeogenesis"/>
    <property type="evidence" value="ECO:0007669"/>
    <property type="project" value="UniProtKB-UniRule"/>
</dbReference>
<evidence type="ECO:0000256" key="10">
    <source>
        <dbReference type="ARBA" id="ARBA00049406"/>
    </source>
</evidence>
<keyword evidence="5 11" id="KW-0004">4Fe-4S</keyword>
<evidence type="ECO:0000313" key="15">
    <source>
        <dbReference type="Proteomes" id="UP000029628"/>
    </source>
</evidence>
<evidence type="ECO:0000259" key="13">
    <source>
        <dbReference type="PROSITE" id="PS51671"/>
    </source>
</evidence>
<gene>
    <name evidence="14" type="ORF">HMPREF0872_05895</name>
</gene>
<evidence type="ECO:0000256" key="1">
    <source>
        <dbReference type="ARBA" id="ARBA00001966"/>
    </source>
</evidence>
<dbReference type="PIRSF" id="PIRSF036692">
    <property type="entry name" value="SDH_B"/>
    <property type="match status" value="1"/>
</dbReference>
<dbReference type="GO" id="GO:0003941">
    <property type="term" value="F:L-serine ammonia-lyase activity"/>
    <property type="evidence" value="ECO:0007669"/>
    <property type="project" value="UniProtKB-UniRule"/>
</dbReference>
<keyword evidence="9 11" id="KW-0456">Lyase</keyword>
<dbReference type="Gene3D" id="3.30.1330.90">
    <property type="entry name" value="D-3-phosphoglycerate dehydrogenase, domain 3"/>
    <property type="match status" value="1"/>
</dbReference>
<dbReference type="RefSeq" id="WP_038152697.1">
    <property type="nucleotide sequence ID" value="NZ_JRNT01000016.1"/>
</dbReference>
<dbReference type="SUPFAM" id="SSF143548">
    <property type="entry name" value="Serine metabolism enzymes domain"/>
    <property type="match status" value="1"/>
</dbReference>
<evidence type="ECO:0000256" key="7">
    <source>
        <dbReference type="ARBA" id="ARBA00023004"/>
    </source>
</evidence>
<dbReference type="GO" id="GO:0051539">
    <property type="term" value="F:4 iron, 4 sulfur cluster binding"/>
    <property type="evidence" value="ECO:0007669"/>
    <property type="project" value="UniProtKB-UniRule"/>
</dbReference>
<keyword evidence="4 11" id="KW-0312">Gluconeogenesis</keyword>
<dbReference type="UniPathway" id="UPA00138"/>
<evidence type="ECO:0000313" key="14">
    <source>
        <dbReference type="EMBL" id="KGF47206.1"/>
    </source>
</evidence>
<reference evidence="14 15" key="1">
    <citation type="submission" date="2014-07" db="EMBL/GenBank/DDBJ databases">
        <authorList>
            <person name="McCorrison J."/>
            <person name="Sanka R."/>
            <person name="Torralba M."/>
            <person name="Gillis M."/>
            <person name="Haft D.H."/>
            <person name="Methe B."/>
            <person name="Sutton G."/>
            <person name="Nelson K.E."/>
        </authorList>
    </citation>
    <scope>NUCLEOTIDE SEQUENCE [LARGE SCALE GENOMIC DNA]</scope>
    <source>
        <strain evidence="14 15">DNF00314</strain>
    </source>
</reference>
<evidence type="ECO:0000256" key="3">
    <source>
        <dbReference type="ARBA" id="ARBA00008636"/>
    </source>
</evidence>
<evidence type="ECO:0000256" key="5">
    <source>
        <dbReference type="ARBA" id="ARBA00022485"/>
    </source>
</evidence>
<organism evidence="14 15">
    <name type="scientific">Veillonella montpellierensis DNF00314</name>
    <dbReference type="NCBI Taxonomy" id="1401067"/>
    <lineage>
        <taxon>Bacteria</taxon>
        <taxon>Bacillati</taxon>
        <taxon>Bacillota</taxon>
        <taxon>Negativicutes</taxon>
        <taxon>Veillonellales</taxon>
        <taxon>Veillonellaceae</taxon>
        <taxon>Veillonella</taxon>
    </lineage>
</organism>
<dbReference type="InterPro" id="IPR045865">
    <property type="entry name" value="ACT-like_dom_sf"/>
</dbReference>
<sequence>MNSIFDIIGPVMIGPSSSHTAGASRLANMARYIFQEQPARVDMTLYGSFAKTYKGHGTDKALLAGLLGLGADDERIREAYTLASKSHLSYRFIESPIDVGHPNVVRFDMYNADDSHHASVVGRSLGGGRILVTEIDGMAVDITGDEETLIILHNDKPGVIFGVSGVLGQKQINISGMRVFRKNKHEEAVMVITTDSPVDKASLGEIRNLPNVTDVLMFAKL</sequence>
<dbReference type="InterPro" id="IPR004643">
    <property type="entry name" value="Fe-S_L-Ser_bsu"/>
</dbReference>
<name>A0A096AKP8_9FIRM</name>
<protein>
    <recommendedName>
        <fullName evidence="11">L-serine deaminase</fullName>
    </recommendedName>
</protein>
<feature type="domain" description="ACT" evidence="13">
    <location>
        <begin position="148"/>
        <end position="221"/>
    </location>
</feature>
<comment type="pathway">
    <text evidence="2 11">Carbohydrate biosynthesis; gluconeogenesis.</text>
</comment>
<dbReference type="EMBL" id="JRNT01000016">
    <property type="protein sequence ID" value="KGF47206.1"/>
    <property type="molecule type" value="Genomic_DNA"/>
</dbReference>
<comment type="similarity">
    <text evidence="3 11 12">Belongs to the iron-sulfur dependent L-serine dehydratase family.</text>
</comment>
<comment type="catalytic activity">
    <reaction evidence="10 11 12">
        <text>L-serine = pyruvate + NH4(+)</text>
        <dbReference type="Rhea" id="RHEA:19169"/>
        <dbReference type="ChEBI" id="CHEBI:15361"/>
        <dbReference type="ChEBI" id="CHEBI:28938"/>
        <dbReference type="ChEBI" id="CHEBI:33384"/>
        <dbReference type="EC" id="4.3.1.17"/>
    </reaction>
</comment>
<keyword evidence="6 11" id="KW-0479">Metal-binding</keyword>
<evidence type="ECO:0000256" key="12">
    <source>
        <dbReference type="RuleBase" id="RU366059"/>
    </source>
</evidence>
<dbReference type="FunFam" id="3.30.70.260:FF:000008">
    <property type="entry name" value="D-3-phosphoglycerate dehydrogenase, chloroplastic"/>
    <property type="match status" value="1"/>
</dbReference>
<evidence type="ECO:0000256" key="8">
    <source>
        <dbReference type="ARBA" id="ARBA00023014"/>
    </source>
</evidence>
<keyword evidence="8 11" id="KW-0411">Iron-sulfur</keyword>
<dbReference type="SUPFAM" id="SSF55021">
    <property type="entry name" value="ACT-like"/>
    <property type="match status" value="1"/>
</dbReference>
<comment type="caution">
    <text evidence="14">The sequence shown here is derived from an EMBL/GenBank/DDBJ whole genome shotgun (WGS) entry which is preliminary data.</text>
</comment>
<dbReference type="CDD" id="cd04903">
    <property type="entry name" value="ACT_LSD"/>
    <property type="match status" value="1"/>
</dbReference>